<name>A0A5S9QYD0_9GAMM</name>
<dbReference type="EMBL" id="CACSIO010000056">
    <property type="protein sequence ID" value="CAA0123978.1"/>
    <property type="molecule type" value="Genomic_DNA"/>
</dbReference>
<dbReference type="NCBIfam" id="TIGR03798">
    <property type="entry name" value="leader_Nif11"/>
    <property type="match status" value="1"/>
</dbReference>
<reference evidence="2 3" key="1">
    <citation type="submission" date="2019-11" db="EMBL/GenBank/DDBJ databases">
        <authorList>
            <person name="Holert J."/>
        </authorList>
    </citation>
    <scope>NUCLEOTIDE SEQUENCE [LARGE SCALE GENOMIC DNA]</scope>
    <source>
        <strain evidence="2">SB11_3</strain>
    </source>
</reference>
<evidence type="ECO:0000313" key="3">
    <source>
        <dbReference type="Proteomes" id="UP000441399"/>
    </source>
</evidence>
<organism evidence="2 3">
    <name type="scientific">BD1-7 clade bacterium</name>
    <dbReference type="NCBI Taxonomy" id="2029982"/>
    <lineage>
        <taxon>Bacteria</taxon>
        <taxon>Pseudomonadati</taxon>
        <taxon>Pseudomonadota</taxon>
        <taxon>Gammaproteobacteria</taxon>
        <taxon>Cellvibrionales</taxon>
        <taxon>Spongiibacteraceae</taxon>
        <taxon>BD1-7 clade</taxon>
    </lineage>
</organism>
<evidence type="ECO:0000313" key="2">
    <source>
        <dbReference type="EMBL" id="CAA0123978.1"/>
    </source>
</evidence>
<sequence>MSLEHIENFLEALKTDTTMLEEFQDTIGGLQSVVDFAASKGFSISLEDAREFLRTQADIELSDEQLEAIAGGKGHSSSSSVAVATQSAAVQTVAAATTEAAVSETTEAVIAETTEAAAVETSLVAAVEAVVVPVLVS</sequence>
<keyword evidence="3" id="KW-1185">Reference proteome</keyword>
<dbReference type="Proteomes" id="UP000441399">
    <property type="component" value="Unassembled WGS sequence"/>
</dbReference>
<dbReference type="InterPro" id="IPR022516">
    <property type="entry name" value="CHP03798_Ocin"/>
</dbReference>
<dbReference type="AlphaFoldDB" id="A0A5S9QYD0"/>
<gene>
    <name evidence="2" type="ORF">OPDIPICF_02933</name>
</gene>
<accession>A0A5S9QYD0</accession>
<protein>
    <recommendedName>
        <fullName evidence="1">Nif11 domain-containing protein</fullName>
    </recommendedName>
</protein>
<feature type="domain" description="Nif11" evidence="1">
    <location>
        <begin position="1"/>
        <end position="48"/>
    </location>
</feature>
<dbReference type="InterPro" id="IPR012903">
    <property type="entry name" value="Nif11"/>
</dbReference>
<dbReference type="Pfam" id="PF07862">
    <property type="entry name" value="Nif11"/>
    <property type="match status" value="1"/>
</dbReference>
<evidence type="ECO:0000259" key="1">
    <source>
        <dbReference type="Pfam" id="PF07862"/>
    </source>
</evidence>
<proteinExistence type="predicted"/>
<dbReference type="OrthoDB" id="8097766at2"/>